<organism evidence="3 4">
    <name type="scientific">Candidatus Sulfuritelmatomonas gaucii</name>
    <dbReference type="NCBI Taxonomy" id="2043161"/>
    <lineage>
        <taxon>Bacteria</taxon>
        <taxon>Pseudomonadati</taxon>
        <taxon>Acidobacteriota</taxon>
        <taxon>Terriglobia</taxon>
        <taxon>Terriglobales</taxon>
        <taxon>Acidobacteriaceae</taxon>
        <taxon>Candidatus Sulfuritelmatomonas</taxon>
    </lineage>
</organism>
<comment type="similarity">
    <text evidence="1">Belongs to the AHA1 family.</text>
</comment>
<evidence type="ECO:0000313" key="3">
    <source>
        <dbReference type="EMBL" id="SPE18295.1"/>
    </source>
</evidence>
<dbReference type="Gene3D" id="3.30.530.20">
    <property type="match status" value="1"/>
</dbReference>
<dbReference type="SUPFAM" id="SSF55961">
    <property type="entry name" value="Bet v1-like"/>
    <property type="match status" value="1"/>
</dbReference>
<gene>
    <name evidence="3" type="ORF">SBA5_150029</name>
</gene>
<dbReference type="OrthoDB" id="9803476at2"/>
<dbReference type="AlphaFoldDB" id="A0A2N9L5S8"/>
<dbReference type="EMBL" id="OKRB01000057">
    <property type="protein sequence ID" value="SPE18295.1"/>
    <property type="molecule type" value="Genomic_DNA"/>
</dbReference>
<evidence type="ECO:0000313" key="4">
    <source>
        <dbReference type="Proteomes" id="UP000239735"/>
    </source>
</evidence>
<evidence type="ECO:0000259" key="2">
    <source>
        <dbReference type="Pfam" id="PF08327"/>
    </source>
</evidence>
<dbReference type="InterPro" id="IPR013538">
    <property type="entry name" value="ASHA1/2-like_C"/>
</dbReference>
<evidence type="ECO:0000256" key="1">
    <source>
        <dbReference type="ARBA" id="ARBA00006817"/>
    </source>
</evidence>
<dbReference type="Pfam" id="PF08327">
    <property type="entry name" value="AHSA1"/>
    <property type="match status" value="1"/>
</dbReference>
<dbReference type="Proteomes" id="UP000239735">
    <property type="component" value="Unassembled WGS sequence"/>
</dbReference>
<dbReference type="CDD" id="cd08900">
    <property type="entry name" value="SRPBCC_CalC_Aha1-like_7"/>
    <property type="match status" value="1"/>
</dbReference>
<name>A0A2N9L5S8_9BACT</name>
<protein>
    <submittedName>
        <fullName evidence="3">Activator of Hsp90 ATPase 1 family protein</fullName>
    </submittedName>
</protein>
<feature type="domain" description="Activator of Hsp90 ATPase homologue 1/2-like C-terminal" evidence="2">
    <location>
        <begin position="23"/>
        <end position="156"/>
    </location>
</feature>
<reference evidence="4" key="1">
    <citation type="submission" date="2018-02" db="EMBL/GenBank/DDBJ databases">
        <authorList>
            <person name="Hausmann B."/>
        </authorList>
    </citation>
    <scope>NUCLEOTIDE SEQUENCE [LARGE SCALE GENOMIC DNA]</scope>
    <source>
        <strain evidence="4">Peat soil MAG SbA5</strain>
    </source>
</reference>
<dbReference type="InterPro" id="IPR023393">
    <property type="entry name" value="START-like_dom_sf"/>
</dbReference>
<proteinExistence type="inferred from homology"/>
<sequence>MTAIESSTIHNTFVIERNFPQRPSRVFSAFAQPALKRRWYAEGDHEIQDFYMDFRLGGIERFRYRFKEGHPIAGSEIANESTYQDIVEEKRIVMTTRMALNGKSIVVMLATFEFVPRDGGTDVILTHQGTYMDWPDGVKMIEMGWRGLIDRLGKELAE</sequence>
<accession>A0A2N9L5S8</accession>